<sequence>MDHPEPINAKQEVNIPQSRKNFTLDEAKQFIDQIMDTFRSLEGMLDLRSMYETGKQLSRIFFDCHQYRAQLAQHLTLLDYPAFASKMMKKLNNMGVFKNDDIWFSSFYFYNTTWNFSETWPDFASALGTAGLPNLLNLNIGHQPYLENLASKNVYYLIKASLSIIHNIARVPSNVHYFSTDAVRQALLHLSLREEEFLKCVSTLCLAYILTDQETDLLTSELAGGGTSSLHAMLGYVMTARNSEKHRCHGLQVAELLSAITALSVNDSIKSHLLNMTVPGEQSLVCLLKELIELTLQPEVSPALYRDAEEAIKILLNLATGPSSSSLASQLGSWHTELLNNSPKFSLLSKTVARGLEMLVWRLSTGGAPRNNPMKEQATPGLILMSYASANKIAVEKIAERMRAQGFDLIPMNESTEGVPWTEACAVRLSGLQASSPSQLAWLDQMDAADLVVICCNDVYRQSPACRLEADYLQEHAKLAKKQLVWVNLQPKYKLSGWLQQLASGRSLIDLSGKKDIEAGFDVLTGQLAELVEICKKKAKTQVPKKQEVFANPPEQTRATISPPPVATHHPATNHVDTREGSLPPQCVQAASECHKLTGRNNSVFAFSSQVSEMFGAILQIACFLQRFIK</sequence>
<accession>A0ABD2QEX1</accession>
<comment type="caution">
    <text evidence="3">The sequence shown here is derived from an EMBL/GenBank/DDBJ whole genome shotgun (WGS) entry which is preliminary data.</text>
</comment>
<dbReference type="Proteomes" id="UP001626550">
    <property type="component" value="Unassembled WGS sequence"/>
</dbReference>
<gene>
    <name evidence="3" type="ORF">Ciccas_003238</name>
</gene>
<dbReference type="PANTHER" id="PTHR46270:SF2">
    <property type="entry name" value="TIR DOMAIN-CONTAINING PROTEIN"/>
    <property type="match status" value="1"/>
</dbReference>
<feature type="domain" description="TIR" evidence="2">
    <location>
        <begin position="383"/>
        <end position="522"/>
    </location>
</feature>
<feature type="region of interest" description="Disordered" evidence="1">
    <location>
        <begin position="555"/>
        <end position="582"/>
    </location>
</feature>
<dbReference type="EMBL" id="JBJKFK010000287">
    <property type="protein sequence ID" value="KAL3318098.1"/>
    <property type="molecule type" value="Genomic_DNA"/>
</dbReference>
<organism evidence="3 4">
    <name type="scientific">Cichlidogyrus casuarinus</name>
    <dbReference type="NCBI Taxonomy" id="1844966"/>
    <lineage>
        <taxon>Eukaryota</taxon>
        <taxon>Metazoa</taxon>
        <taxon>Spiralia</taxon>
        <taxon>Lophotrochozoa</taxon>
        <taxon>Platyhelminthes</taxon>
        <taxon>Monogenea</taxon>
        <taxon>Monopisthocotylea</taxon>
        <taxon>Dactylogyridea</taxon>
        <taxon>Ancyrocephalidae</taxon>
        <taxon>Cichlidogyrus</taxon>
    </lineage>
</organism>
<evidence type="ECO:0000313" key="4">
    <source>
        <dbReference type="Proteomes" id="UP001626550"/>
    </source>
</evidence>
<evidence type="ECO:0000259" key="2">
    <source>
        <dbReference type="Pfam" id="PF13676"/>
    </source>
</evidence>
<dbReference type="AlphaFoldDB" id="A0ABD2QEX1"/>
<evidence type="ECO:0000313" key="3">
    <source>
        <dbReference type="EMBL" id="KAL3318098.1"/>
    </source>
</evidence>
<reference evidence="3 4" key="1">
    <citation type="submission" date="2024-11" db="EMBL/GenBank/DDBJ databases">
        <title>Adaptive evolution of stress response genes in parasites aligns with host niche diversity.</title>
        <authorList>
            <person name="Hahn C."/>
            <person name="Resl P."/>
        </authorList>
    </citation>
    <scope>NUCLEOTIDE SEQUENCE [LARGE SCALE GENOMIC DNA]</scope>
    <source>
        <strain evidence="3">EGGRZ-B1_66</strain>
        <tissue evidence="3">Body</tissue>
    </source>
</reference>
<dbReference type="PANTHER" id="PTHR46270">
    <property type="entry name" value="ARMADILLO-TYPE FOLD-RELATED"/>
    <property type="match status" value="1"/>
</dbReference>
<protein>
    <recommendedName>
        <fullName evidence="2">TIR domain-containing protein</fullName>
    </recommendedName>
</protein>
<proteinExistence type="predicted"/>
<dbReference type="InterPro" id="IPR000157">
    <property type="entry name" value="TIR_dom"/>
</dbReference>
<dbReference type="Pfam" id="PF13676">
    <property type="entry name" value="TIR_2"/>
    <property type="match status" value="1"/>
</dbReference>
<evidence type="ECO:0000256" key="1">
    <source>
        <dbReference type="SAM" id="MobiDB-lite"/>
    </source>
</evidence>
<keyword evidence="4" id="KW-1185">Reference proteome</keyword>
<name>A0ABD2QEX1_9PLAT</name>